<accession>A0A1Y0ZC77</accession>
<protein>
    <submittedName>
        <fullName evidence="2">Uncharacterized protein</fullName>
    </submittedName>
</protein>
<dbReference type="EMBL" id="AP014704">
    <property type="protein sequence ID" value="BAR47221.1"/>
    <property type="molecule type" value="Genomic_DNA"/>
</dbReference>
<evidence type="ECO:0000313" key="2">
    <source>
        <dbReference type="EMBL" id="BAR47221.1"/>
    </source>
</evidence>
<reference evidence="2 3" key="1">
    <citation type="journal article" date="2015" name="Genome Announc.">
        <title>Complete Genome Sequence of Methylobacterium aquaticum Strain 22A, Isolated from Racomitrium japonicum Moss.</title>
        <authorList>
            <person name="Tani A."/>
            <person name="Ogura Y."/>
            <person name="Hayashi T."/>
            <person name="Kimbara K."/>
        </authorList>
    </citation>
    <scope>NUCLEOTIDE SEQUENCE [LARGE SCALE GENOMIC DNA]</scope>
    <source>
        <strain evidence="2 3">MA-22A</strain>
    </source>
</reference>
<name>A0A1Y0ZC77_9HYPH</name>
<dbReference type="AlphaFoldDB" id="A0A1Y0ZC77"/>
<dbReference type="KEGG" id="maqu:Maq22A_c28575"/>
<evidence type="ECO:0000256" key="1">
    <source>
        <dbReference type="SAM" id="Phobius"/>
    </source>
</evidence>
<feature type="transmembrane region" description="Helical" evidence="1">
    <location>
        <begin position="12"/>
        <end position="36"/>
    </location>
</feature>
<keyword evidence="1" id="KW-1133">Transmembrane helix</keyword>
<gene>
    <name evidence="2" type="ORF">Maq22A_c28575</name>
</gene>
<evidence type="ECO:0000313" key="3">
    <source>
        <dbReference type="Proteomes" id="UP000061432"/>
    </source>
</evidence>
<organism evidence="2 3">
    <name type="scientific">Methylobacterium aquaticum</name>
    <dbReference type="NCBI Taxonomy" id="270351"/>
    <lineage>
        <taxon>Bacteria</taxon>
        <taxon>Pseudomonadati</taxon>
        <taxon>Pseudomonadota</taxon>
        <taxon>Alphaproteobacteria</taxon>
        <taxon>Hyphomicrobiales</taxon>
        <taxon>Methylobacteriaceae</taxon>
        <taxon>Methylobacterium</taxon>
    </lineage>
</organism>
<reference evidence="3" key="2">
    <citation type="submission" date="2015-01" db="EMBL/GenBank/DDBJ databases">
        <title>Complete genome sequence of Methylobacterium aquaticum strain 22A.</title>
        <authorList>
            <person name="Tani A."/>
            <person name="Ogura Y."/>
            <person name="Hayashi T."/>
        </authorList>
    </citation>
    <scope>NUCLEOTIDE SEQUENCE [LARGE SCALE GENOMIC DNA]</scope>
    <source>
        <strain evidence="3">MA-22A</strain>
    </source>
</reference>
<proteinExistence type="predicted"/>
<dbReference type="Proteomes" id="UP000061432">
    <property type="component" value="Chromosome"/>
</dbReference>
<dbReference type="STRING" id="270351.Maq22A_c28575"/>
<sequence>MKMSEMKLLRAVSYGMIGVLAGGLAMTAFGTASALMNM</sequence>
<keyword evidence="1" id="KW-0812">Transmembrane</keyword>
<keyword evidence="1" id="KW-0472">Membrane</keyword>